<evidence type="ECO:0000313" key="1">
    <source>
        <dbReference type="EMBL" id="KIP98137.1"/>
    </source>
</evidence>
<protein>
    <submittedName>
        <fullName evidence="1">Uncharacterized protein</fullName>
    </submittedName>
</protein>
<dbReference type="AlphaFoldDB" id="A0A0D0KJC3"/>
<proteinExistence type="predicted"/>
<dbReference type="Proteomes" id="UP000032068">
    <property type="component" value="Unassembled WGS sequence"/>
</dbReference>
<reference evidence="1 2" key="1">
    <citation type="submission" date="2014-12" db="EMBL/GenBank/DDBJ databases">
        <title>16Stimator: statistical estimation of ribosomal gene copy numbers from draft genome assemblies.</title>
        <authorList>
            <person name="Perisin M.A."/>
            <person name="Vetter M."/>
            <person name="Gilbert J.A."/>
            <person name="Bergelson J."/>
        </authorList>
    </citation>
    <scope>NUCLEOTIDE SEQUENCE [LARGE SCALE GENOMIC DNA]</scope>
    <source>
        <strain evidence="1 2">MEJ086</strain>
    </source>
</reference>
<organism evidence="1 2">
    <name type="scientific">Pseudomonas fulva</name>
    <dbReference type="NCBI Taxonomy" id="47880"/>
    <lineage>
        <taxon>Bacteria</taxon>
        <taxon>Pseudomonadati</taxon>
        <taxon>Pseudomonadota</taxon>
        <taxon>Gammaproteobacteria</taxon>
        <taxon>Pseudomonadales</taxon>
        <taxon>Pseudomonadaceae</taxon>
        <taxon>Pseudomonas</taxon>
    </lineage>
</organism>
<evidence type="ECO:0000313" key="2">
    <source>
        <dbReference type="Proteomes" id="UP000032068"/>
    </source>
</evidence>
<comment type="caution">
    <text evidence="1">The sequence shown here is derived from an EMBL/GenBank/DDBJ whole genome shotgun (WGS) entry which is preliminary data.</text>
</comment>
<name>A0A0D0KJC3_9PSED</name>
<dbReference type="EMBL" id="JXQW01000047">
    <property type="protein sequence ID" value="KIP98137.1"/>
    <property type="molecule type" value="Genomic_DNA"/>
</dbReference>
<gene>
    <name evidence="1" type="ORF">RU08_17225</name>
</gene>
<accession>A0A0D0KJC3</accession>
<sequence length="71" mass="7780">MTAIRVPMVTRSMTHKSRLDTRLPVIAGGGTNRMRIAITKKPGTMAGLSFLRAKRQFMPSQFGSPSEMNGT</sequence>